<evidence type="ECO:0000313" key="2">
    <source>
        <dbReference type="Proteomes" id="UP000054477"/>
    </source>
</evidence>
<gene>
    <name evidence="1" type="ORF">K443DRAFT_407653</name>
</gene>
<accession>A0A0C9WQ76</accession>
<keyword evidence="2" id="KW-1185">Reference proteome</keyword>
<sequence length="158" mass="17937">MLKVQWVFRAAGGGTSFLLRIRSSFEVCTDRRRLNSSWRGRFTLRGSSSCPLFPASTSVHSSALPSNLRPPSLLRFISALKGVYDYDLFLRHTCALYISHDNCRRPASLRLWLVTLHWHPVIFRLIAPPVSHSASPEPLHPIQFSHPSRVFPPGEVDF</sequence>
<reference evidence="1 2" key="1">
    <citation type="submission" date="2014-04" db="EMBL/GenBank/DDBJ databases">
        <authorList>
            <consortium name="DOE Joint Genome Institute"/>
            <person name="Kuo A."/>
            <person name="Kohler A."/>
            <person name="Nagy L.G."/>
            <person name="Floudas D."/>
            <person name="Copeland A."/>
            <person name="Barry K.W."/>
            <person name="Cichocki N."/>
            <person name="Veneault-Fourrey C."/>
            <person name="LaButti K."/>
            <person name="Lindquist E.A."/>
            <person name="Lipzen A."/>
            <person name="Lundell T."/>
            <person name="Morin E."/>
            <person name="Murat C."/>
            <person name="Sun H."/>
            <person name="Tunlid A."/>
            <person name="Henrissat B."/>
            <person name="Grigoriev I.V."/>
            <person name="Hibbett D.S."/>
            <person name="Martin F."/>
            <person name="Nordberg H.P."/>
            <person name="Cantor M.N."/>
            <person name="Hua S.X."/>
        </authorList>
    </citation>
    <scope>NUCLEOTIDE SEQUENCE [LARGE SCALE GENOMIC DNA]</scope>
    <source>
        <strain evidence="1 2">LaAM-08-1</strain>
    </source>
</reference>
<evidence type="ECO:0000313" key="1">
    <source>
        <dbReference type="EMBL" id="KIJ93250.1"/>
    </source>
</evidence>
<protein>
    <submittedName>
        <fullName evidence="1">Uncharacterized protein</fullName>
    </submittedName>
</protein>
<dbReference type="HOGENOM" id="CLU_1669650_0_0_1"/>
<dbReference type="Proteomes" id="UP000054477">
    <property type="component" value="Unassembled WGS sequence"/>
</dbReference>
<proteinExistence type="predicted"/>
<dbReference type="AlphaFoldDB" id="A0A0C9WQ76"/>
<organism evidence="1 2">
    <name type="scientific">Laccaria amethystina LaAM-08-1</name>
    <dbReference type="NCBI Taxonomy" id="1095629"/>
    <lineage>
        <taxon>Eukaryota</taxon>
        <taxon>Fungi</taxon>
        <taxon>Dikarya</taxon>
        <taxon>Basidiomycota</taxon>
        <taxon>Agaricomycotina</taxon>
        <taxon>Agaricomycetes</taxon>
        <taxon>Agaricomycetidae</taxon>
        <taxon>Agaricales</taxon>
        <taxon>Agaricineae</taxon>
        <taxon>Hydnangiaceae</taxon>
        <taxon>Laccaria</taxon>
    </lineage>
</organism>
<name>A0A0C9WQ76_9AGAR</name>
<dbReference type="EMBL" id="KN838856">
    <property type="protein sequence ID" value="KIJ93250.1"/>
    <property type="molecule type" value="Genomic_DNA"/>
</dbReference>
<reference evidence="2" key="2">
    <citation type="submission" date="2015-01" db="EMBL/GenBank/DDBJ databases">
        <title>Evolutionary Origins and Diversification of the Mycorrhizal Mutualists.</title>
        <authorList>
            <consortium name="DOE Joint Genome Institute"/>
            <consortium name="Mycorrhizal Genomics Consortium"/>
            <person name="Kohler A."/>
            <person name="Kuo A."/>
            <person name="Nagy L.G."/>
            <person name="Floudas D."/>
            <person name="Copeland A."/>
            <person name="Barry K.W."/>
            <person name="Cichocki N."/>
            <person name="Veneault-Fourrey C."/>
            <person name="LaButti K."/>
            <person name="Lindquist E.A."/>
            <person name="Lipzen A."/>
            <person name="Lundell T."/>
            <person name="Morin E."/>
            <person name="Murat C."/>
            <person name="Riley R."/>
            <person name="Ohm R."/>
            <person name="Sun H."/>
            <person name="Tunlid A."/>
            <person name="Henrissat B."/>
            <person name="Grigoriev I.V."/>
            <person name="Hibbett D.S."/>
            <person name="Martin F."/>
        </authorList>
    </citation>
    <scope>NUCLEOTIDE SEQUENCE [LARGE SCALE GENOMIC DNA]</scope>
    <source>
        <strain evidence="2">LaAM-08-1</strain>
    </source>
</reference>